<comment type="caution">
    <text evidence="2">The sequence shown here is derived from an EMBL/GenBank/DDBJ whole genome shotgun (WGS) entry which is preliminary data.</text>
</comment>
<dbReference type="EMBL" id="QFQP01000004">
    <property type="protein sequence ID" value="PZR16139.1"/>
    <property type="molecule type" value="Genomic_DNA"/>
</dbReference>
<reference evidence="2 3" key="1">
    <citation type="submission" date="2017-08" db="EMBL/GenBank/DDBJ databases">
        <title>Infants hospitalized years apart are colonized by the same room-sourced microbial strains.</title>
        <authorList>
            <person name="Brooks B."/>
            <person name="Olm M.R."/>
            <person name="Firek B.A."/>
            <person name="Baker R."/>
            <person name="Thomas B.C."/>
            <person name="Morowitz M.J."/>
            <person name="Banfield J.F."/>
        </authorList>
    </citation>
    <scope>NUCLEOTIDE SEQUENCE [LARGE SCALE GENOMIC DNA]</scope>
    <source>
        <strain evidence="2">S2_003_000_R2_14</strain>
    </source>
</reference>
<evidence type="ECO:0000313" key="2">
    <source>
        <dbReference type="EMBL" id="PZR16139.1"/>
    </source>
</evidence>
<accession>A0A2W5TKM7</accession>
<dbReference type="Proteomes" id="UP000249061">
    <property type="component" value="Unassembled WGS sequence"/>
</dbReference>
<feature type="signal peptide" evidence="1">
    <location>
        <begin position="1"/>
        <end position="19"/>
    </location>
</feature>
<feature type="chain" id="PRO_5015887353" description="Porin" evidence="1">
    <location>
        <begin position="20"/>
        <end position="558"/>
    </location>
</feature>
<sequence length="558" mass="60056">MKKLRALYAVALLGLPALAQSTDAGLPVEPKAANPESTAEIVREIDLPEEDGGVALTPPTAAVESAPADAGVTTTISPAGKDEEPEKTQWNLTAKLAASFRLNYGGSTLYPFDADGTTFGVNPFQTRIRVSPEVHLNGFGLVAEADAATGAIFGTPPDRLVGDRQPIPSIRAIELRKLFLEYKWESGAFRVGQQTSQWGLGLLANDGASDPQAGDFGQQHFGNLTYRALLAARPFYGLHGKWRAFETILAADLIVRDNFGEFSKGDRAFQGVLAVRFNKDQDNNVGVYAVYRNQRNILVTDGGKATDAFIIDFAGRWQLLKTRQREFHVGWELVGITGTTTQARNENADILKLGQLGFALKSRYRVGRATIYLDGGFASGDQNPSDDRVENFRFDRDYKVGLILFDQVMAYQSGRGGVRAADPSLSGVAPEGADLVGTAGSITGAWYLFPRLKIALADWFDAYGGPLFAFGTAKLTDPYNSRIGGGTAINPLGGNPGMYLGTEIDLGLQARFKPIPELQFSLTGEGGLFLPGDAYNLPSGGVMQPVAFGRIRLGIALY</sequence>
<gene>
    <name evidence="2" type="ORF">DI536_07565</name>
</gene>
<evidence type="ECO:0000313" key="3">
    <source>
        <dbReference type="Proteomes" id="UP000249061"/>
    </source>
</evidence>
<organism evidence="2 3">
    <name type="scientific">Archangium gephyra</name>
    <dbReference type="NCBI Taxonomy" id="48"/>
    <lineage>
        <taxon>Bacteria</taxon>
        <taxon>Pseudomonadati</taxon>
        <taxon>Myxococcota</taxon>
        <taxon>Myxococcia</taxon>
        <taxon>Myxococcales</taxon>
        <taxon>Cystobacterineae</taxon>
        <taxon>Archangiaceae</taxon>
        <taxon>Archangium</taxon>
    </lineage>
</organism>
<evidence type="ECO:0000256" key="1">
    <source>
        <dbReference type="SAM" id="SignalP"/>
    </source>
</evidence>
<proteinExistence type="predicted"/>
<protein>
    <recommendedName>
        <fullName evidence="4">Porin</fullName>
    </recommendedName>
</protein>
<dbReference type="AlphaFoldDB" id="A0A2W5TKM7"/>
<evidence type="ECO:0008006" key="4">
    <source>
        <dbReference type="Google" id="ProtNLM"/>
    </source>
</evidence>
<keyword evidence="1" id="KW-0732">Signal</keyword>
<name>A0A2W5TKM7_9BACT</name>